<organism evidence="1 2">
    <name type="scientific">Lepraria finkii</name>
    <dbReference type="NCBI Taxonomy" id="1340010"/>
    <lineage>
        <taxon>Eukaryota</taxon>
        <taxon>Fungi</taxon>
        <taxon>Dikarya</taxon>
        <taxon>Ascomycota</taxon>
        <taxon>Pezizomycotina</taxon>
        <taxon>Lecanoromycetes</taxon>
        <taxon>OSLEUM clade</taxon>
        <taxon>Lecanoromycetidae</taxon>
        <taxon>Lecanorales</taxon>
        <taxon>Lecanorineae</taxon>
        <taxon>Stereocaulaceae</taxon>
        <taxon>Lepraria</taxon>
    </lineage>
</organism>
<accession>A0ABR4AQZ1</accession>
<dbReference type="Gene3D" id="3.90.1300.10">
    <property type="entry name" value="Amidase signature (AS) domain"/>
    <property type="match status" value="1"/>
</dbReference>
<gene>
    <name evidence="1" type="ORF">ABVK25_011152</name>
</gene>
<evidence type="ECO:0008006" key="3">
    <source>
        <dbReference type="Google" id="ProtNLM"/>
    </source>
</evidence>
<keyword evidence="2" id="KW-1185">Reference proteome</keyword>
<name>A0ABR4AQZ1_9LECA</name>
<dbReference type="EMBL" id="JBHFEH010000086">
    <property type="protein sequence ID" value="KAL2047981.1"/>
    <property type="molecule type" value="Genomic_DNA"/>
</dbReference>
<evidence type="ECO:0000313" key="2">
    <source>
        <dbReference type="Proteomes" id="UP001590951"/>
    </source>
</evidence>
<evidence type="ECO:0000313" key="1">
    <source>
        <dbReference type="EMBL" id="KAL2047981.1"/>
    </source>
</evidence>
<protein>
    <recommendedName>
        <fullName evidence="3">Amidase</fullName>
    </recommendedName>
</protein>
<reference evidence="1 2" key="1">
    <citation type="submission" date="2024-09" db="EMBL/GenBank/DDBJ databases">
        <title>Rethinking Asexuality: The Enigmatic Case of Functional Sexual Genes in Lepraria (Stereocaulaceae).</title>
        <authorList>
            <person name="Doellman M."/>
            <person name="Sun Y."/>
            <person name="Barcenas-Pena A."/>
            <person name="Lumbsch H.T."/>
            <person name="Grewe F."/>
        </authorList>
    </citation>
    <scope>NUCLEOTIDE SEQUENCE [LARGE SCALE GENOMIC DNA]</scope>
    <source>
        <strain evidence="1 2">Grewe 0041</strain>
    </source>
</reference>
<dbReference type="InterPro" id="IPR036928">
    <property type="entry name" value="AS_sf"/>
</dbReference>
<comment type="caution">
    <text evidence="1">The sequence shown here is derived from an EMBL/GenBank/DDBJ whole genome shotgun (WGS) entry which is preliminary data.</text>
</comment>
<proteinExistence type="predicted"/>
<dbReference type="Proteomes" id="UP001590951">
    <property type="component" value="Unassembled WGS sequence"/>
</dbReference>
<sequence length="108" mass="11638">MPSPGALTRGIASFLSYRMALDIPSDSNIPFDPLTATVADLRRLLANETVPSALLMEQYLAQIKKHNQEGTHAVSITAPKGDLIEWARYLDGERMNGGVDVIMGPGTA</sequence>